<dbReference type="OrthoDB" id="134475at2"/>
<dbReference type="SUPFAM" id="SSF53300">
    <property type="entry name" value="vWA-like"/>
    <property type="match status" value="1"/>
</dbReference>
<dbReference type="SMART" id="SM00327">
    <property type="entry name" value="VWA"/>
    <property type="match status" value="1"/>
</dbReference>
<dbReference type="GO" id="GO:0005975">
    <property type="term" value="P:carbohydrate metabolic process"/>
    <property type="evidence" value="ECO:0007669"/>
    <property type="project" value="UniProtKB-ARBA"/>
</dbReference>
<feature type="compositionally biased region" description="Low complexity" evidence="1">
    <location>
        <begin position="61"/>
        <end position="100"/>
    </location>
</feature>
<dbReference type="Gene3D" id="3.40.50.410">
    <property type="entry name" value="von Willebrand factor, type A domain"/>
    <property type="match status" value="1"/>
</dbReference>
<dbReference type="PROSITE" id="PS51318">
    <property type="entry name" value="TAT"/>
    <property type="match status" value="1"/>
</dbReference>
<keyword evidence="5" id="KW-1185">Reference proteome</keyword>
<dbReference type="PROSITE" id="PS50234">
    <property type="entry name" value="VWFA"/>
    <property type="match status" value="1"/>
</dbReference>
<dbReference type="EMBL" id="SHKI01000003">
    <property type="protein sequence ID" value="RZT67143.1"/>
    <property type="molecule type" value="Genomic_DNA"/>
</dbReference>
<dbReference type="InterPro" id="IPR041033">
    <property type="entry name" value="SpaA_PFL_dom_1"/>
</dbReference>
<keyword evidence="2" id="KW-0472">Membrane</keyword>
<gene>
    <name evidence="4" type="ORF">EV139_1278</name>
</gene>
<dbReference type="InterPro" id="IPR002035">
    <property type="entry name" value="VWF_A"/>
</dbReference>
<dbReference type="InterPro" id="IPR013783">
    <property type="entry name" value="Ig-like_fold"/>
</dbReference>
<dbReference type="SUPFAM" id="SSF49478">
    <property type="entry name" value="Cna protein B-type domain"/>
    <property type="match status" value="1"/>
</dbReference>
<dbReference type="Pfam" id="PF17802">
    <property type="entry name" value="SpaA"/>
    <property type="match status" value="1"/>
</dbReference>
<accession>A0A4Q7U1P9</accession>
<dbReference type="Gene3D" id="2.60.40.10">
    <property type="entry name" value="Immunoglobulins"/>
    <property type="match status" value="1"/>
</dbReference>
<feature type="transmembrane region" description="Helical" evidence="2">
    <location>
        <begin position="930"/>
        <end position="949"/>
    </location>
</feature>
<dbReference type="Pfam" id="PF00092">
    <property type="entry name" value="VWA"/>
    <property type="match status" value="1"/>
</dbReference>
<comment type="caution">
    <text evidence="4">The sequence shown here is derived from an EMBL/GenBank/DDBJ whole genome shotgun (WGS) entry which is preliminary data.</text>
</comment>
<sequence length="957" mass="96868">MKQTQGTRRGSARVVGVGLALALLGGLAVPFGGLAAAPAAGLVSDPAPNAESEGAAPQTVPPAGSSDAGAPSATPAPDTDPAATAADPDTSPADPATPAETDAEESDGAALAEEAAPVQVAPRSVPVAPAGSAVLNVRVGGDRLASGTVKGLPGVQLGLYATGTASVAGAGSTMPTQGAQGTRLNASWGWTTCVSDADGDCNFTIPIRAGAASATGAPQDTRFWVVQEVAPAGWYANPTLRVGPFGATPETSWQYRFRTDTQLRAGQTYSSTTPMAWNPLPAPALPTDTPEANPDRGFMRNRLDNSAEGNFSSNVTRSTGVWNQSRNNPALLEKCGIDIALIADTSGSLGATGIADMKSAMTNFVNAFIGTNTNMSLFSFSNLSPGSGASNHPALLPVTTTAEATTFKDQYADWLSGGGTNWDRGFAAAANATSHYDLAILITDGNPTVIRDNSVSTSSAYNSLQDVDGGIFSANQLKAEGTRVVALGVGPALTAASDANLRAVSGPVSNSDYYRTSNFAEATAALVALATKSCNGTIGVQKMIVPAGGTIADATPAPAGWRFDASTTASTMTLQAPLTRTTVTGDGGLINYELGFTAPATAGPVQILETQQPGYEIVPVGTGAAARNATCVNTQTGAAAAVTNAGTAEQPGFTVQGLRSERVLCTIYNRALAPGKLEVSKSSDPATGATVRPGQSITYTLTFRNTGEQPVAVNHDDVLTDVLDDATLTGAITAQSPLAAALTSAGDRIRITGSLPAGATRTVSYAVTVKDPLPANANASLRNVVVPTGEQPPSTCEPNTPCTVHPVRGSLSWNKVSASGARLSGSEWSLTPLDANGQPQAGAAVAVVDCVAATASACTGADRDPAAGAFALSDLAIGTYQLRETRAPAGYQLLTDPITITVNTAVAYGNITNRQIEVPGIPLTGGMGSLGFLLTAGGLGATAAAGVWLQRRRRQGE</sequence>
<organism evidence="4 5">
    <name type="scientific">Leucobacter luti</name>
    <dbReference type="NCBI Taxonomy" id="340320"/>
    <lineage>
        <taxon>Bacteria</taxon>
        <taxon>Bacillati</taxon>
        <taxon>Actinomycetota</taxon>
        <taxon>Actinomycetes</taxon>
        <taxon>Micrococcales</taxon>
        <taxon>Microbacteriaceae</taxon>
        <taxon>Leucobacter</taxon>
    </lineage>
</organism>
<keyword evidence="2" id="KW-0812">Transmembrane</keyword>
<reference evidence="4 5" key="1">
    <citation type="journal article" date="2015" name="Stand. Genomic Sci.">
        <title>Genomic Encyclopedia of Bacterial and Archaeal Type Strains, Phase III: the genomes of soil and plant-associated and newly described type strains.</title>
        <authorList>
            <person name="Whitman W.B."/>
            <person name="Woyke T."/>
            <person name="Klenk H.P."/>
            <person name="Zhou Y."/>
            <person name="Lilburn T.G."/>
            <person name="Beck B.J."/>
            <person name="De Vos P."/>
            <person name="Vandamme P."/>
            <person name="Eisen J.A."/>
            <person name="Garrity G."/>
            <person name="Hugenholtz P."/>
            <person name="Kyrpides N.C."/>
        </authorList>
    </citation>
    <scope>NUCLEOTIDE SEQUENCE [LARGE SCALE GENOMIC DNA]</scope>
    <source>
        <strain evidence="4 5">RF6</strain>
    </source>
</reference>
<protein>
    <submittedName>
        <fullName evidence="4">Putative repeat protein (TIGR01451 family)</fullName>
    </submittedName>
</protein>
<evidence type="ECO:0000256" key="2">
    <source>
        <dbReference type="SAM" id="Phobius"/>
    </source>
</evidence>
<evidence type="ECO:0000313" key="4">
    <source>
        <dbReference type="EMBL" id="RZT67143.1"/>
    </source>
</evidence>
<dbReference type="InterPro" id="IPR036465">
    <property type="entry name" value="vWFA_dom_sf"/>
</dbReference>
<name>A0A4Q7U1P9_9MICO</name>
<dbReference type="RefSeq" id="WP_130453453.1">
    <property type="nucleotide sequence ID" value="NZ_QYAG01000001.1"/>
</dbReference>
<dbReference type="Pfam" id="PF25549">
    <property type="entry name" value="DUF7927"/>
    <property type="match status" value="1"/>
</dbReference>
<dbReference type="CDD" id="cd00198">
    <property type="entry name" value="vWFA"/>
    <property type="match status" value="1"/>
</dbReference>
<dbReference type="Proteomes" id="UP000291832">
    <property type="component" value="Unassembled WGS sequence"/>
</dbReference>
<keyword evidence="2" id="KW-1133">Transmembrane helix</keyword>
<feature type="region of interest" description="Disordered" evidence="1">
    <location>
        <begin position="39"/>
        <end position="117"/>
    </location>
</feature>
<dbReference type="InterPro" id="IPR057687">
    <property type="entry name" value="DUF7927"/>
</dbReference>
<evidence type="ECO:0000313" key="5">
    <source>
        <dbReference type="Proteomes" id="UP000291832"/>
    </source>
</evidence>
<dbReference type="AlphaFoldDB" id="A0A4Q7U1P9"/>
<dbReference type="InterPro" id="IPR006311">
    <property type="entry name" value="TAT_signal"/>
</dbReference>
<evidence type="ECO:0000256" key="1">
    <source>
        <dbReference type="SAM" id="MobiDB-lite"/>
    </source>
</evidence>
<evidence type="ECO:0000259" key="3">
    <source>
        <dbReference type="PROSITE" id="PS50234"/>
    </source>
</evidence>
<proteinExistence type="predicted"/>
<feature type="domain" description="VWFA" evidence="3">
    <location>
        <begin position="338"/>
        <end position="533"/>
    </location>
</feature>